<evidence type="ECO:0000256" key="1">
    <source>
        <dbReference type="SAM" id="SignalP"/>
    </source>
</evidence>
<accession>A0A560L260</accession>
<gene>
    <name evidence="2" type="ORF">FBZ93_116171</name>
</gene>
<comment type="caution">
    <text evidence="2">The sequence shown here is derived from an EMBL/GenBank/DDBJ whole genome shotgun (WGS) entry which is preliminary data.</text>
</comment>
<keyword evidence="3" id="KW-1185">Reference proteome</keyword>
<evidence type="ECO:0008006" key="4">
    <source>
        <dbReference type="Google" id="ProtNLM"/>
    </source>
</evidence>
<dbReference type="Proteomes" id="UP000321304">
    <property type="component" value="Unassembled WGS sequence"/>
</dbReference>
<name>A0A560L260_9BRAD</name>
<reference evidence="2 3" key="1">
    <citation type="submission" date="2019-06" db="EMBL/GenBank/DDBJ databases">
        <title>Genomic Encyclopedia of Type Strains, Phase IV (KMG-V): Genome sequencing to study the core and pangenomes of soil and plant-associated prokaryotes.</title>
        <authorList>
            <person name="Whitman W."/>
        </authorList>
    </citation>
    <scope>NUCLEOTIDE SEQUENCE [LARGE SCALE GENOMIC DNA]</scope>
    <source>
        <strain evidence="2 3">BR 10355</strain>
    </source>
</reference>
<protein>
    <recommendedName>
        <fullName evidence="4">Lipoprotein</fullName>
    </recommendedName>
</protein>
<keyword evidence="1" id="KW-0732">Signal</keyword>
<dbReference type="PROSITE" id="PS51257">
    <property type="entry name" value="PROKAR_LIPOPROTEIN"/>
    <property type="match status" value="1"/>
</dbReference>
<sequence>MIFRTKGNRPFLFSALFVLSGCAIAPVTDDVAHVSASNIARQIRCEARQAVIDALLGYLTSSDNNMNKNKLDDYSFAIGTELKRAYNENPEAIRAFDPSQVTGFAHTVTKLLYSTGIAYYYDLTGLETNNIDPAANLIRPTPMTSLVTLGLTGNFDRQRQNEWSFTITDNFGNLVQKTSGSYCANHLVRTEDYVYPIAGKVGLAKLIKEFTLMSLFENLDELNKDVATVKKGPPSMVQQLQFTTAIGGGASPKIVFAPSGPQLQVTDVSFPVTVSRKDTHQLTVGLYLDKGEAKILDVARGPIYEGSLITASGGRAELGAARAVQQFLALKIFKPAL</sequence>
<dbReference type="EMBL" id="VITY01000016">
    <property type="protein sequence ID" value="TWB89452.1"/>
    <property type="molecule type" value="Genomic_DNA"/>
</dbReference>
<feature type="signal peptide" evidence="1">
    <location>
        <begin position="1"/>
        <end position="25"/>
    </location>
</feature>
<evidence type="ECO:0000313" key="3">
    <source>
        <dbReference type="Proteomes" id="UP000321304"/>
    </source>
</evidence>
<proteinExistence type="predicted"/>
<evidence type="ECO:0000313" key="2">
    <source>
        <dbReference type="EMBL" id="TWB89452.1"/>
    </source>
</evidence>
<dbReference type="AlphaFoldDB" id="A0A560L260"/>
<feature type="chain" id="PRO_5021857117" description="Lipoprotein" evidence="1">
    <location>
        <begin position="26"/>
        <end position="337"/>
    </location>
</feature>
<organism evidence="2 3">
    <name type="scientific">Bradyrhizobium macuxiense</name>
    <dbReference type="NCBI Taxonomy" id="1755647"/>
    <lineage>
        <taxon>Bacteria</taxon>
        <taxon>Pseudomonadati</taxon>
        <taxon>Pseudomonadota</taxon>
        <taxon>Alphaproteobacteria</taxon>
        <taxon>Hyphomicrobiales</taxon>
        <taxon>Nitrobacteraceae</taxon>
        <taxon>Bradyrhizobium</taxon>
    </lineage>
</organism>